<feature type="coiled-coil region" evidence="5">
    <location>
        <begin position="293"/>
        <end position="327"/>
    </location>
</feature>
<protein>
    <submittedName>
        <fullName evidence="8">Tn3 family transposase</fullName>
    </submittedName>
</protein>
<evidence type="ECO:0000256" key="4">
    <source>
        <dbReference type="ARBA" id="ARBA00023172"/>
    </source>
</evidence>
<keyword evidence="3" id="KW-0238">DNA-binding</keyword>
<feature type="domain" description="DUF4158" evidence="7">
    <location>
        <begin position="2"/>
        <end position="162"/>
    </location>
</feature>
<dbReference type="Pfam" id="PF01526">
    <property type="entry name" value="DDE_Tnp_Tn3"/>
    <property type="match status" value="1"/>
</dbReference>
<evidence type="ECO:0000256" key="1">
    <source>
        <dbReference type="ARBA" id="ARBA00009402"/>
    </source>
</evidence>
<sequence length="987" mass="110128">MDRTAYPRPGERLTREELQTRYDLSEADHAFLRAAARGEAGRLTLATILKTRLDLGVFPALAEVDAGIVTHLARQLGLTAPPPLLPEDTGKSTLYRYRAAVRAHLGVASYPDAGEVLVTNAVLAAAETMSDPADLINRAIEALRDARIDLPAFSTLDRLVNHLRGRVHERMYERVAARLSAESMAALDTLLTVPPDGTTTPFTRLKQTPGPARLETIALWTDRLGWLIGLPDPGALLEGISHTKLRQFAAEAAALEPGELLDMSQRGKRHTLLLSLIRQARTRCRDELIEMLIRRVRRTQAAAKERLAALQDENRELEERLIGLFGRVLATAKTEKADAAFGHHVRTLLTEQGGIDRLTEQCETVTAWHGNNDLPLLWPIHARTRSLLFRLVDLMDIRSATQDRSLLDALAMVAEHRQSRRDDLPNDLDLGFASQRWRSFVVKRGSGSPAIDRRALEVCVFIHLADALQAGDVYVVGAEAFADYRDQLLPWPECAPRLAAYCRLLNMPESAEAFVARLKDELTQTAADVDAGFPDNTELSLDADGTPHLKKPRAAREPDGLADFEREIRARMPERHLLDILKHTEHWSGYTRHFGPPSGSDPKLANAVRRYLFAVFGYGCNLGPVQTARHAPDIATAPALRRINAQHIDADKLEAAMADVIGQYTRFGLPRCWGDGRAAIADGTHVKLRENNLLGSRHIRYGGYGGIAYHHIADSYIALFTTFIPCGVWEAVHILDALLKNRSVLQPDILHADTQGQSEPVFGLCRLLGITLMPRMRSWADVAFYRPDNAVRYQHIDALFSREIDWALITKHWPDMMQVALSIQAGRVLPSMLLRKLGTYSRKNRLSRAFRELGRVERTLFLLRFISNADIRRSIHAETTKIESYNDFLDWVSFGGPVIKSGDPVEQDKQLKYASLVANTIMLSNVTDLTTVLSSMAADGIAVTPDLVARLSPYTREHVRRFGQYILDMNDLPGPLNPMPLPFEVPL</sequence>
<keyword evidence="2" id="KW-0815">Transposition</keyword>
<evidence type="ECO:0000259" key="7">
    <source>
        <dbReference type="Pfam" id="PF13700"/>
    </source>
</evidence>
<dbReference type="InterPro" id="IPR002513">
    <property type="entry name" value="Tn3_Tnp_DDE_dom"/>
</dbReference>
<proteinExistence type="inferred from homology"/>
<comment type="caution">
    <text evidence="8">The sequence shown here is derived from an EMBL/GenBank/DDBJ whole genome shotgun (WGS) entry which is preliminary data.</text>
</comment>
<keyword evidence="9" id="KW-1185">Reference proteome</keyword>
<evidence type="ECO:0000256" key="3">
    <source>
        <dbReference type="ARBA" id="ARBA00023125"/>
    </source>
</evidence>
<evidence type="ECO:0000256" key="2">
    <source>
        <dbReference type="ARBA" id="ARBA00022578"/>
    </source>
</evidence>
<evidence type="ECO:0000256" key="5">
    <source>
        <dbReference type="SAM" id="Coils"/>
    </source>
</evidence>
<dbReference type="Pfam" id="PF13700">
    <property type="entry name" value="DUF4158"/>
    <property type="match status" value="1"/>
</dbReference>
<comment type="similarity">
    <text evidence="1">Belongs to the transposase 7 family.</text>
</comment>
<name>A0ABS1I8M3_9PROT</name>
<keyword evidence="4" id="KW-0233">DNA recombination</keyword>
<keyword evidence="5" id="KW-0175">Coiled coil</keyword>
<dbReference type="NCBIfam" id="NF033527">
    <property type="entry name" value="transpos_Tn3"/>
    <property type="match status" value="1"/>
</dbReference>
<feature type="domain" description="Tn3 transposase DDE" evidence="6">
    <location>
        <begin position="579"/>
        <end position="965"/>
    </location>
</feature>
<evidence type="ECO:0000313" key="9">
    <source>
        <dbReference type="Proteomes" id="UP000654452"/>
    </source>
</evidence>
<dbReference type="Proteomes" id="UP000654452">
    <property type="component" value="Unassembled WGS sequence"/>
</dbReference>
<evidence type="ECO:0000313" key="8">
    <source>
        <dbReference type="EMBL" id="MBK4723436.1"/>
    </source>
</evidence>
<dbReference type="EMBL" id="JAEPIV010000057">
    <property type="protein sequence ID" value="MBK4723436.1"/>
    <property type="molecule type" value="Genomic_DNA"/>
</dbReference>
<evidence type="ECO:0000259" key="6">
    <source>
        <dbReference type="Pfam" id="PF01526"/>
    </source>
</evidence>
<organism evidence="8 9">
    <name type="scientific">Azospirillum aestuarii</name>
    <dbReference type="NCBI Taxonomy" id="2802052"/>
    <lineage>
        <taxon>Bacteria</taxon>
        <taxon>Pseudomonadati</taxon>
        <taxon>Pseudomonadota</taxon>
        <taxon>Alphaproteobacteria</taxon>
        <taxon>Rhodospirillales</taxon>
        <taxon>Azospirillaceae</taxon>
        <taxon>Azospirillum</taxon>
    </lineage>
</organism>
<gene>
    <name evidence="8" type="ORF">JJL56_31795</name>
</gene>
<dbReference type="InterPro" id="IPR047653">
    <property type="entry name" value="Tn3-like_transpos"/>
</dbReference>
<dbReference type="InterPro" id="IPR025296">
    <property type="entry name" value="DUF4158"/>
</dbReference>
<accession>A0ABS1I8M3</accession>
<reference evidence="8 9" key="1">
    <citation type="submission" date="2021-01" db="EMBL/GenBank/DDBJ databases">
        <title>Azospirillum sp. YIM DDC1 draft genome.</title>
        <authorList>
            <person name="Wang Y.-X."/>
        </authorList>
    </citation>
    <scope>NUCLEOTIDE SEQUENCE [LARGE SCALE GENOMIC DNA]</scope>
    <source>
        <strain evidence="8 9">YIM DDC1</strain>
    </source>
</reference>